<dbReference type="PROSITE" id="PS51274">
    <property type="entry name" value="GATASE_COBBQ"/>
    <property type="match status" value="1"/>
</dbReference>
<dbReference type="Gene3D" id="3.40.50.880">
    <property type="match status" value="1"/>
</dbReference>
<dbReference type="InterPro" id="IPR029062">
    <property type="entry name" value="Class_I_gatase-like"/>
</dbReference>
<dbReference type="Pfam" id="PF13500">
    <property type="entry name" value="AAA_26"/>
    <property type="match status" value="1"/>
</dbReference>
<dbReference type="PANTHER" id="PTHR21343">
    <property type="entry name" value="DETHIOBIOTIN SYNTHETASE"/>
    <property type="match status" value="1"/>
</dbReference>
<dbReference type="InterPro" id="IPR011698">
    <property type="entry name" value="GATase_3"/>
</dbReference>
<gene>
    <name evidence="3" type="ORF">S06H3_02094</name>
</gene>
<keyword evidence="1" id="KW-0315">Glutamine amidotransferase</keyword>
<evidence type="ECO:0000313" key="3">
    <source>
        <dbReference type="EMBL" id="GAI00172.1"/>
    </source>
</evidence>
<dbReference type="UniPathway" id="UPA00148"/>
<dbReference type="GO" id="GO:0009236">
    <property type="term" value="P:cobalamin biosynthetic process"/>
    <property type="evidence" value="ECO:0007669"/>
    <property type="project" value="UniProtKB-UniPathway"/>
</dbReference>
<dbReference type="SUPFAM" id="SSF52317">
    <property type="entry name" value="Class I glutamine amidotransferase-like"/>
    <property type="match status" value="1"/>
</dbReference>
<dbReference type="GO" id="GO:0003824">
    <property type="term" value="F:catalytic activity"/>
    <property type="evidence" value="ECO:0007669"/>
    <property type="project" value="InterPro"/>
</dbReference>
<dbReference type="InterPro" id="IPR004459">
    <property type="entry name" value="CobQ_synth"/>
</dbReference>
<dbReference type="CDD" id="cd01750">
    <property type="entry name" value="GATase1_CobQ"/>
    <property type="match status" value="1"/>
</dbReference>
<sequence>QLADCPVLLVADIDKGGVLAWVVGTLELLTEEERDKIKGIIINKFRGDKEILQPGLDYLERKTKKPVLGVIPYFRDIQIEEEDAVNSEKNKYYTQSTPSKINVEVLYLPHISNFTDFDPLEREEGISLRYVKMGERLGDPDLLIIPGSKNTLDDLYCLKKSGYQKEISNRLKKGTVIVGICGGYQMLGRQIYDPEHTESSREKIGGLGLISGVTTLRSKKITFQVRARLLPNPFI</sequence>
<dbReference type="Pfam" id="PF07685">
    <property type="entry name" value="GATase_3"/>
    <property type="match status" value="1"/>
</dbReference>
<feature type="domain" description="CobB/CobQ-like glutamine amidotransferase" evidence="2">
    <location>
        <begin position="103"/>
        <end position="228"/>
    </location>
</feature>
<accession>X1JZI2</accession>
<dbReference type="EMBL" id="BARV01000582">
    <property type="protein sequence ID" value="GAI00172.1"/>
    <property type="molecule type" value="Genomic_DNA"/>
</dbReference>
<proteinExistence type="inferred from homology"/>
<dbReference type="Gene3D" id="3.40.50.300">
    <property type="entry name" value="P-loop containing nucleotide triphosphate hydrolases"/>
    <property type="match status" value="1"/>
</dbReference>
<comment type="caution">
    <text evidence="3">The sequence shown here is derived from an EMBL/GenBank/DDBJ whole genome shotgun (WGS) entry which is preliminary data.</text>
</comment>
<organism evidence="3">
    <name type="scientific">marine sediment metagenome</name>
    <dbReference type="NCBI Taxonomy" id="412755"/>
    <lineage>
        <taxon>unclassified sequences</taxon>
        <taxon>metagenomes</taxon>
        <taxon>ecological metagenomes</taxon>
    </lineage>
</organism>
<dbReference type="AlphaFoldDB" id="X1JZI2"/>
<dbReference type="InterPro" id="IPR027417">
    <property type="entry name" value="P-loop_NTPase"/>
</dbReference>
<dbReference type="InterPro" id="IPR033949">
    <property type="entry name" value="CobQ_GATase1"/>
</dbReference>
<name>X1JZI2_9ZZZZ</name>
<dbReference type="HAMAP" id="MF_00028">
    <property type="entry name" value="CobQ"/>
    <property type="match status" value="1"/>
</dbReference>
<protein>
    <recommendedName>
        <fullName evidence="2">CobB/CobQ-like glutamine amidotransferase domain-containing protein</fullName>
    </recommendedName>
</protein>
<evidence type="ECO:0000259" key="2">
    <source>
        <dbReference type="Pfam" id="PF07685"/>
    </source>
</evidence>
<evidence type="ECO:0000256" key="1">
    <source>
        <dbReference type="ARBA" id="ARBA00022962"/>
    </source>
</evidence>
<dbReference type="NCBIfam" id="NF001989">
    <property type="entry name" value="PRK00784.1"/>
    <property type="match status" value="1"/>
</dbReference>
<reference evidence="3" key="1">
    <citation type="journal article" date="2014" name="Front. Microbiol.">
        <title>High frequency of phylogenetically diverse reductive dehalogenase-homologous genes in deep subseafloor sedimentary metagenomes.</title>
        <authorList>
            <person name="Kawai M."/>
            <person name="Futagami T."/>
            <person name="Toyoda A."/>
            <person name="Takaki Y."/>
            <person name="Nishi S."/>
            <person name="Hori S."/>
            <person name="Arai W."/>
            <person name="Tsubouchi T."/>
            <person name="Morono Y."/>
            <person name="Uchiyama I."/>
            <person name="Ito T."/>
            <person name="Fujiyama A."/>
            <person name="Inagaki F."/>
            <person name="Takami H."/>
        </authorList>
    </citation>
    <scope>NUCLEOTIDE SEQUENCE</scope>
    <source>
        <strain evidence="3">Expedition CK06-06</strain>
    </source>
</reference>
<feature type="non-terminal residue" evidence="3">
    <location>
        <position position="1"/>
    </location>
</feature>
<dbReference type="PANTHER" id="PTHR21343:SF1">
    <property type="entry name" value="COBYRIC ACID SYNTHASE"/>
    <property type="match status" value="1"/>
</dbReference>